<dbReference type="SMART" id="SM00717">
    <property type="entry name" value="SANT"/>
    <property type="match status" value="2"/>
</dbReference>
<protein>
    <submittedName>
        <fullName evidence="1">Uncharacterized protein</fullName>
    </submittedName>
</protein>
<keyword evidence="2" id="KW-1185">Reference proteome</keyword>
<gene>
    <name evidence="1" type="ORF">V6N11_047103</name>
</gene>
<dbReference type="Pfam" id="PF00249">
    <property type="entry name" value="Myb_DNA-binding"/>
    <property type="match status" value="2"/>
</dbReference>
<dbReference type="InterPro" id="IPR017930">
    <property type="entry name" value="Myb_dom"/>
</dbReference>
<dbReference type="PROSITE" id="PS51293">
    <property type="entry name" value="SANT"/>
    <property type="match status" value="2"/>
</dbReference>
<reference evidence="1 2" key="1">
    <citation type="journal article" date="2024" name="G3 (Bethesda)">
        <title>Genome assembly of Hibiscus sabdariffa L. provides insights into metabolisms of medicinal natural products.</title>
        <authorList>
            <person name="Kim T."/>
        </authorList>
    </citation>
    <scope>NUCLEOTIDE SEQUENCE [LARGE SCALE GENOMIC DNA]</scope>
    <source>
        <strain evidence="1">TK-2024</strain>
        <tissue evidence="1">Old leaves</tissue>
    </source>
</reference>
<dbReference type="InterPro" id="IPR017884">
    <property type="entry name" value="SANT_dom"/>
</dbReference>
<dbReference type="PANTHER" id="PTHR44042">
    <property type="entry name" value="DUPLICATED HOMEODOMAIN-LIKE SUPERFAMILY PROTEIN-RELATED"/>
    <property type="match status" value="1"/>
</dbReference>
<dbReference type="Gene3D" id="1.10.10.60">
    <property type="entry name" value="Homeodomain-like"/>
    <property type="match status" value="2"/>
</dbReference>
<dbReference type="InterPro" id="IPR009057">
    <property type="entry name" value="Homeodomain-like_sf"/>
</dbReference>
<dbReference type="PANTHER" id="PTHR44042:SF6">
    <property type="entry name" value="DUPLICATED HOMEODOMAIN-LIKE SUPERFAMILY PROTEIN"/>
    <property type="match status" value="1"/>
</dbReference>
<dbReference type="PROSITE" id="PS50090">
    <property type="entry name" value="MYB_LIKE"/>
    <property type="match status" value="2"/>
</dbReference>
<proteinExistence type="predicted"/>
<comment type="caution">
    <text evidence="1">The sequence shown here is derived from an EMBL/GenBank/DDBJ whole genome shotgun (WGS) entry which is preliminary data.</text>
</comment>
<dbReference type="InterPro" id="IPR001005">
    <property type="entry name" value="SANT/Myb"/>
</dbReference>
<organism evidence="1 2">
    <name type="scientific">Hibiscus sabdariffa</name>
    <name type="common">roselle</name>
    <dbReference type="NCBI Taxonomy" id="183260"/>
    <lineage>
        <taxon>Eukaryota</taxon>
        <taxon>Viridiplantae</taxon>
        <taxon>Streptophyta</taxon>
        <taxon>Embryophyta</taxon>
        <taxon>Tracheophyta</taxon>
        <taxon>Spermatophyta</taxon>
        <taxon>Magnoliopsida</taxon>
        <taxon>eudicotyledons</taxon>
        <taxon>Gunneridae</taxon>
        <taxon>Pentapetalae</taxon>
        <taxon>rosids</taxon>
        <taxon>malvids</taxon>
        <taxon>Malvales</taxon>
        <taxon>Malvaceae</taxon>
        <taxon>Malvoideae</taxon>
        <taxon>Hibiscus</taxon>
    </lineage>
</organism>
<dbReference type="InterPro" id="IPR006447">
    <property type="entry name" value="Myb_dom_plants"/>
</dbReference>
<evidence type="ECO:0000313" key="2">
    <source>
        <dbReference type="Proteomes" id="UP001396334"/>
    </source>
</evidence>
<sequence length="270" mass="30505">MEALFSTSFMANADWFQNTYWTKEENKRFEHALAIYGEDVPDRWTKVAEMIPGKTVSDVIKQYRELEEDVFDIEAGRVPIPGYLGSPFTSELVDNHDLDGYRKRTNGAKGHDHERKKGVPWTEEEHRRFLMGLVKYGKGDWRNISRNFVVSKTPTQVASHAQKYYQRQHSGGKDKKRPSIHDITVLNLTGTAAFSNDRKPPSVNQSNVLALQQKLASMSKAVGLNWNHHPKDGSATGFDSGNGNRLTSLKGNLYGSAYHGAHIKHQSSVF</sequence>
<name>A0ABR2ADZ6_9ROSI</name>
<dbReference type="SUPFAM" id="SSF46689">
    <property type="entry name" value="Homeodomain-like"/>
    <property type="match status" value="2"/>
</dbReference>
<evidence type="ECO:0000313" key="1">
    <source>
        <dbReference type="EMBL" id="KAK8491058.1"/>
    </source>
</evidence>
<dbReference type="EMBL" id="JBBPBN010000265">
    <property type="protein sequence ID" value="KAK8491058.1"/>
    <property type="molecule type" value="Genomic_DNA"/>
</dbReference>
<dbReference type="CDD" id="cd00167">
    <property type="entry name" value="SANT"/>
    <property type="match status" value="2"/>
</dbReference>
<dbReference type="PROSITE" id="PS51294">
    <property type="entry name" value="HTH_MYB"/>
    <property type="match status" value="1"/>
</dbReference>
<dbReference type="Proteomes" id="UP001396334">
    <property type="component" value="Unassembled WGS sequence"/>
</dbReference>
<accession>A0ABR2ADZ6</accession>
<dbReference type="NCBIfam" id="TIGR01557">
    <property type="entry name" value="myb_SHAQKYF"/>
    <property type="match status" value="1"/>
</dbReference>